<evidence type="ECO:0000256" key="4">
    <source>
        <dbReference type="ARBA" id="ARBA00022833"/>
    </source>
</evidence>
<dbReference type="InterPro" id="IPR036291">
    <property type="entry name" value="NAD(P)-bd_dom_sf"/>
</dbReference>
<organism evidence="7">
    <name type="scientific">Caldilineaceae bacterium SB0662_bin_9</name>
    <dbReference type="NCBI Taxonomy" id="2605258"/>
    <lineage>
        <taxon>Bacteria</taxon>
        <taxon>Bacillati</taxon>
        <taxon>Chloroflexota</taxon>
        <taxon>Caldilineae</taxon>
        <taxon>Caldilineales</taxon>
        <taxon>Caldilineaceae</taxon>
    </lineage>
</organism>
<dbReference type="AlphaFoldDB" id="A0A6B1DQ42"/>
<dbReference type="EMBL" id="VXPY01000007">
    <property type="protein sequence ID" value="MYD88832.1"/>
    <property type="molecule type" value="Genomic_DNA"/>
</dbReference>
<dbReference type="Pfam" id="PF00107">
    <property type="entry name" value="ADH_zinc_N"/>
    <property type="match status" value="1"/>
</dbReference>
<evidence type="ECO:0000256" key="3">
    <source>
        <dbReference type="ARBA" id="ARBA00022723"/>
    </source>
</evidence>
<dbReference type="InterPro" id="IPR013149">
    <property type="entry name" value="ADH-like_C"/>
</dbReference>
<dbReference type="Gene3D" id="3.40.50.720">
    <property type="entry name" value="NAD(P)-binding Rossmann-like Domain"/>
    <property type="match status" value="1"/>
</dbReference>
<feature type="domain" description="Alcohol dehydrogenase-like C-terminal" evidence="6">
    <location>
        <begin position="154"/>
        <end position="274"/>
    </location>
</feature>
<sequence>MTITTPAVFFDGPRQCSVREQELEWPLPGHVLVRSQLTLISTGTELTLYSGEFPAGSKWAGMARYPFTPGYANIGVVEDIGDGVGSDWMGTRVATRGRHQRLNVLDTAVLAQVPESIAAEEAAFFTLAQTVMNGVRRSRVGWGESVAVFGLGILGQLAVRFCRLCGARPVFGVDPAAKRRALLPEDAGIQPVDASQGVEAVRQAIAAGTRDRMADCAFEVTGLPRTIPDSMSTVRRQGRFILLSSPRGMTEFDFHDLCNSPSYTIIGTHGGSHPPFATPDNPWTRERHTEFFFDLLLDGELDLSRLMTRKAHFSDAPAIYESLWEARTEELGVGFTWD</sequence>
<reference evidence="7" key="1">
    <citation type="submission" date="2019-09" db="EMBL/GenBank/DDBJ databases">
        <title>Characterisation of the sponge microbiome using genome-centric metagenomics.</title>
        <authorList>
            <person name="Engelberts J.P."/>
            <person name="Robbins S.J."/>
            <person name="De Goeij J.M."/>
            <person name="Aranda M."/>
            <person name="Bell S.C."/>
            <person name="Webster N.S."/>
        </authorList>
    </citation>
    <scope>NUCLEOTIDE SEQUENCE</scope>
    <source>
        <strain evidence="7">SB0662_bin_9</strain>
    </source>
</reference>
<gene>
    <name evidence="7" type="ORF">F4Y08_00615</name>
</gene>
<dbReference type="InterPro" id="IPR011032">
    <property type="entry name" value="GroES-like_sf"/>
</dbReference>
<accession>A0A6B1DQ42</accession>
<dbReference type="PANTHER" id="PTHR43350">
    <property type="entry name" value="NAD-DEPENDENT ALCOHOL DEHYDROGENASE"/>
    <property type="match status" value="1"/>
</dbReference>
<keyword evidence="3" id="KW-0479">Metal-binding</keyword>
<dbReference type="Gene3D" id="3.90.180.10">
    <property type="entry name" value="Medium-chain alcohol dehydrogenases, catalytic domain"/>
    <property type="match status" value="2"/>
</dbReference>
<keyword evidence="4" id="KW-0862">Zinc</keyword>
<evidence type="ECO:0000256" key="5">
    <source>
        <dbReference type="ARBA" id="ARBA00023002"/>
    </source>
</evidence>
<comment type="caution">
    <text evidence="7">The sequence shown here is derived from an EMBL/GenBank/DDBJ whole genome shotgun (WGS) entry which is preliminary data.</text>
</comment>
<proteinExistence type="inferred from homology"/>
<evidence type="ECO:0000256" key="1">
    <source>
        <dbReference type="ARBA" id="ARBA00001947"/>
    </source>
</evidence>
<dbReference type="PANTHER" id="PTHR43350:SF19">
    <property type="entry name" value="D-GULOSIDE 3-DEHYDROGENASE"/>
    <property type="match status" value="1"/>
</dbReference>
<dbReference type="CDD" id="cd08255">
    <property type="entry name" value="2-desacetyl-2-hydroxyethyl_bacteriochlorophyllide_like"/>
    <property type="match status" value="1"/>
</dbReference>
<dbReference type="GO" id="GO:0046872">
    <property type="term" value="F:metal ion binding"/>
    <property type="evidence" value="ECO:0007669"/>
    <property type="project" value="UniProtKB-KW"/>
</dbReference>
<name>A0A6B1DQ42_9CHLR</name>
<dbReference type="SUPFAM" id="SSF51735">
    <property type="entry name" value="NAD(P)-binding Rossmann-fold domains"/>
    <property type="match status" value="1"/>
</dbReference>
<comment type="cofactor">
    <cofactor evidence="1">
        <name>Zn(2+)</name>
        <dbReference type="ChEBI" id="CHEBI:29105"/>
    </cofactor>
</comment>
<dbReference type="GO" id="GO:0016491">
    <property type="term" value="F:oxidoreductase activity"/>
    <property type="evidence" value="ECO:0007669"/>
    <property type="project" value="UniProtKB-KW"/>
</dbReference>
<protein>
    <submittedName>
        <fullName evidence="7">Zinc-binding alcohol dehydrogenase</fullName>
    </submittedName>
</protein>
<comment type="similarity">
    <text evidence="2">Belongs to the zinc-containing alcohol dehydrogenase family.</text>
</comment>
<evidence type="ECO:0000313" key="7">
    <source>
        <dbReference type="EMBL" id="MYD88832.1"/>
    </source>
</evidence>
<keyword evidence="5" id="KW-0560">Oxidoreductase</keyword>
<evidence type="ECO:0000259" key="6">
    <source>
        <dbReference type="Pfam" id="PF00107"/>
    </source>
</evidence>
<dbReference type="SUPFAM" id="SSF50129">
    <property type="entry name" value="GroES-like"/>
    <property type="match status" value="1"/>
</dbReference>
<evidence type="ECO:0000256" key="2">
    <source>
        <dbReference type="ARBA" id="ARBA00008072"/>
    </source>
</evidence>